<comment type="subcellular location">
    <subcellularLocation>
        <location evidence="1 8">Nucleus</location>
    </subcellularLocation>
</comment>
<evidence type="ECO:0000256" key="3">
    <source>
        <dbReference type="ARBA" id="ARBA00020629"/>
    </source>
</evidence>
<dbReference type="GeneID" id="30967593"/>
<keyword evidence="6 8" id="KW-0539">Nucleus</keyword>
<comment type="function">
    <text evidence="8">Component of the Mediator complex, a coactivator involved in the regulated transcription of nearly all RNA polymerase II-dependent genes. Mediator functions as a bridge to convey information from gene-specific regulatory proteins to the basal RNA polymerase II transcription machinery. Mediator is recruited to promoters by direct interactions with regulatory proteins and serves as a scaffold for the assembly of a functional preinitiation complex with RNA polymerase II and the general transcription factors.</text>
</comment>
<dbReference type="OrthoDB" id="1929813at2759"/>
<feature type="coiled-coil region" evidence="9">
    <location>
        <begin position="99"/>
        <end position="133"/>
    </location>
</feature>
<evidence type="ECO:0000256" key="1">
    <source>
        <dbReference type="ARBA" id="ARBA00004123"/>
    </source>
</evidence>
<dbReference type="AlphaFoldDB" id="A0A1D2VAE3"/>
<keyword evidence="5 8" id="KW-0804">Transcription</keyword>
<dbReference type="InParanoid" id="A0A1D2VAE3"/>
<feature type="region of interest" description="Disordered" evidence="10">
    <location>
        <begin position="256"/>
        <end position="287"/>
    </location>
</feature>
<dbReference type="PANTHER" id="PTHR13208">
    <property type="entry name" value="MEDIATOR OF RNA POLYMERASE II TRANSCRIPTION SUBUNIT 4"/>
    <property type="match status" value="1"/>
</dbReference>
<dbReference type="Pfam" id="PF10018">
    <property type="entry name" value="Med4"/>
    <property type="match status" value="1"/>
</dbReference>
<evidence type="ECO:0000313" key="11">
    <source>
        <dbReference type="EMBL" id="ODV58656.1"/>
    </source>
</evidence>
<accession>A0A1D2VAE3</accession>
<dbReference type="InterPro" id="IPR019258">
    <property type="entry name" value="Mediator_Med4"/>
</dbReference>
<name>A0A1D2VAE3_9ASCO</name>
<dbReference type="FunCoup" id="A0A1D2VAE3">
    <property type="interactions" value="255"/>
</dbReference>
<protein>
    <recommendedName>
        <fullName evidence="3 8">Mediator of RNA polymerase II transcription subunit 4</fullName>
    </recommendedName>
    <alternativeName>
        <fullName evidence="7 8">Mediator complex subunit 4</fullName>
    </alternativeName>
</protein>
<keyword evidence="8" id="KW-0010">Activator</keyword>
<reference evidence="12" key="1">
    <citation type="submission" date="2016-05" db="EMBL/GenBank/DDBJ databases">
        <title>Comparative genomics of biotechnologically important yeasts.</title>
        <authorList>
            <consortium name="DOE Joint Genome Institute"/>
            <person name="Riley R."/>
            <person name="Haridas S."/>
            <person name="Wolfe K.H."/>
            <person name="Lopes M.R."/>
            <person name="Hittinger C.T."/>
            <person name="Goker M."/>
            <person name="Salamov A."/>
            <person name="Wisecaver J."/>
            <person name="Long T.M."/>
            <person name="Aerts A.L."/>
            <person name="Barry K."/>
            <person name="Choi C."/>
            <person name="Clum A."/>
            <person name="Coughlan A.Y."/>
            <person name="Deshpande S."/>
            <person name="Douglass A.P."/>
            <person name="Hanson S.J."/>
            <person name="Klenk H.-P."/>
            <person name="Labutti K."/>
            <person name="Lapidus A."/>
            <person name="Lindquist E."/>
            <person name="Lipzen A."/>
            <person name="Meier-Kolthoff J.P."/>
            <person name="Ohm R.A."/>
            <person name="Otillar R.P."/>
            <person name="Pangilinan J."/>
            <person name="Peng Y."/>
            <person name="Rokas A."/>
            <person name="Rosa C.A."/>
            <person name="Scheuner C."/>
            <person name="Sibirny A.A."/>
            <person name="Slot J.C."/>
            <person name="Stielow J.B."/>
            <person name="Sun H."/>
            <person name="Kurtzman C.P."/>
            <person name="Blackwell M."/>
            <person name="Grigoriev I.V."/>
            <person name="Jeffries T.W."/>
        </authorList>
    </citation>
    <scope>NUCLEOTIDE SEQUENCE [LARGE SCALE GENOMIC DNA]</scope>
    <source>
        <strain evidence="12">DSM 1968</strain>
    </source>
</reference>
<proteinExistence type="inferred from homology"/>
<organism evidence="11 12">
    <name type="scientific">Ascoidea rubescens DSM 1968</name>
    <dbReference type="NCBI Taxonomy" id="1344418"/>
    <lineage>
        <taxon>Eukaryota</taxon>
        <taxon>Fungi</taxon>
        <taxon>Dikarya</taxon>
        <taxon>Ascomycota</taxon>
        <taxon>Saccharomycotina</taxon>
        <taxon>Saccharomycetes</taxon>
        <taxon>Ascoideaceae</taxon>
        <taxon>Ascoidea</taxon>
    </lineage>
</organism>
<dbReference type="Proteomes" id="UP000095038">
    <property type="component" value="Unassembled WGS sequence"/>
</dbReference>
<feature type="compositionally biased region" description="Pro residues" evidence="10">
    <location>
        <begin position="273"/>
        <end position="286"/>
    </location>
</feature>
<comment type="subunit">
    <text evidence="8">Component of the Mediator complex.</text>
</comment>
<evidence type="ECO:0000256" key="2">
    <source>
        <dbReference type="ARBA" id="ARBA00009626"/>
    </source>
</evidence>
<evidence type="ECO:0000313" key="12">
    <source>
        <dbReference type="Proteomes" id="UP000095038"/>
    </source>
</evidence>
<evidence type="ECO:0000256" key="7">
    <source>
        <dbReference type="ARBA" id="ARBA00031257"/>
    </source>
</evidence>
<dbReference type="STRING" id="1344418.A0A1D2VAE3"/>
<feature type="compositionally biased region" description="Polar residues" evidence="10">
    <location>
        <begin position="256"/>
        <end position="272"/>
    </location>
</feature>
<gene>
    <name evidence="8" type="primary">MED4</name>
    <name evidence="11" type="ORF">ASCRUDRAFT_77670</name>
</gene>
<evidence type="ECO:0000256" key="9">
    <source>
        <dbReference type="SAM" id="Coils"/>
    </source>
</evidence>
<dbReference type="GO" id="GO:0006357">
    <property type="term" value="P:regulation of transcription by RNA polymerase II"/>
    <property type="evidence" value="ECO:0007669"/>
    <property type="project" value="InterPro"/>
</dbReference>
<sequence length="304" mass="34126">MSVPLSRLNSLNVQPNSLNPTASSFNIASMAINNSIRFNEEHEQTIKSLPIIKNLNLFESNLNLLIDSIQRYNPNQKALNDLLNSDLNVENSIKLLINHQNFGKLLNNLRQSNENLNNELLNILDELNQCRSILLDLPNSIETQFQTPSFDQTTNSRSNNESLTVDELLKYAARLAKFTTIPATTEFNIGPANYIWPGEDSLRKGMLAAASNHQDQLISLESTNKQLSEIVDSKPESLDNNFDNVDKLEDLHHQNNINRPQSRNHTSSNNINNPPPPPLAPAPAPAPMINKFALDLYHSDDDDD</sequence>
<keyword evidence="4 8" id="KW-0805">Transcription regulation</keyword>
<keyword evidence="12" id="KW-1185">Reference proteome</keyword>
<evidence type="ECO:0000256" key="4">
    <source>
        <dbReference type="ARBA" id="ARBA00023015"/>
    </source>
</evidence>
<dbReference type="EMBL" id="KV454490">
    <property type="protein sequence ID" value="ODV58656.1"/>
    <property type="molecule type" value="Genomic_DNA"/>
</dbReference>
<dbReference type="GO" id="GO:0016592">
    <property type="term" value="C:mediator complex"/>
    <property type="evidence" value="ECO:0007669"/>
    <property type="project" value="InterPro"/>
</dbReference>
<dbReference type="GO" id="GO:0070847">
    <property type="term" value="C:core mediator complex"/>
    <property type="evidence" value="ECO:0007669"/>
    <property type="project" value="TreeGrafter"/>
</dbReference>
<comment type="similarity">
    <text evidence="2 8">Belongs to the Mediator complex subunit 4 family.</text>
</comment>
<evidence type="ECO:0000256" key="6">
    <source>
        <dbReference type="ARBA" id="ARBA00023242"/>
    </source>
</evidence>
<evidence type="ECO:0000256" key="5">
    <source>
        <dbReference type="ARBA" id="ARBA00023163"/>
    </source>
</evidence>
<dbReference type="PANTHER" id="PTHR13208:SF2">
    <property type="entry name" value="MEDIATOR OF RNA POLYMERASE II TRANSCRIPTION SUBUNIT 4"/>
    <property type="match status" value="1"/>
</dbReference>
<evidence type="ECO:0000256" key="8">
    <source>
        <dbReference type="RuleBase" id="RU364141"/>
    </source>
</evidence>
<keyword evidence="9" id="KW-0175">Coiled coil</keyword>
<dbReference type="GO" id="GO:0003712">
    <property type="term" value="F:transcription coregulator activity"/>
    <property type="evidence" value="ECO:0007669"/>
    <property type="project" value="InterPro"/>
</dbReference>
<evidence type="ECO:0000256" key="10">
    <source>
        <dbReference type="SAM" id="MobiDB-lite"/>
    </source>
</evidence>
<dbReference type="RefSeq" id="XP_020044963.1">
    <property type="nucleotide sequence ID" value="XM_020193957.1"/>
</dbReference>